<dbReference type="InterPro" id="IPR006449">
    <property type="entry name" value="Squal_synth-like"/>
</dbReference>
<dbReference type="PROSITE" id="PS01045">
    <property type="entry name" value="SQUALEN_PHYTOEN_SYN_2"/>
    <property type="match status" value="1"/>
</dbReference>
<dbReference type="FunFam" id="1.10.600.10:FF:000003">
    <property type="entry name" value="Farnesyl-diphosphate farnesyltransferase 1"/>
    <property type="match status" value="1"/>
</dbReference>
<dbReference type="Pfam" id="PF00494">
    <property type="entry name" value="SQS_PSY"/>
    <property type="match status" value="1"/>
</dbReference>
<evidence type="ECO:0000256" key="12">
    <source>
        <dbReference type="ARBA" id="ARBA00022989"/>
    </source>
</evidence>
<keyword evidence="14" id="KW-0443">Lipid metabolism</keyword>
<keyword evidence="10" id="KW-0492">Microsome</keyword>
<evidence type="ECO:0000256" key="13">
    <source>
        <dbReference type="ARBA" id="ARBA00023011"/>
    </source>
</evidence>
<dbReference type="PANTHER" id="PTHR11626">
    <property type="entry name" value="FARNESYL-DIPHOSPHATE FARNESYLTRANSFERASE"/>
    <property type="match status" value="1"/>
</dbReference>
<evidence type="ECO:0000256" key="15">
    <source>
        <dbReference type="ARBA" id="ARBA00023136"/>
    </source>
</evidence>
<evidence type="ECO:0000256" key="19">
    <source>
        <dbReference type="ARBA" id="ARBA00049223"/>
    </source>
</evidence>
<dbReference type="Gene3D" id="1.10.600.10">
    <property type="entry name" value="Farnesyl Diphosphate Synthase"/>
    <property type="match status" value="1"/>
</dbReference>
<keyword evidence="7 20" id="KW-0808">Transferase</keyword>
<dbReference type="SUPFAM" id="SSF48576">
    <property type="entry name" value="Terpenoid synthases"/>
    <property type="match status" value="1"/>
</dbReference>
<dbReference type="GO" id="GO:0006696">
    <property type="term" value="P:ergosterol biosynthetic process"/>
    <property type="evidence" value="ECO:0007669"/>
    <property type="project" value="TreeGrafter"/>
</dbReference>
<comment type="catalytic activity">
    <reaction evidence="19">
        <text>2 (2E,6E)-farnesyl diphosphate + NADPH + H(+) = squalene + 2 diphosphate + NADP(+)</text>
        <dbReference type="Rhea" id="RHEA:32295"/>
        <dbReference type="ChEBI" id="CHEBI:15378"/>
        <dbReference type="ChEBI" id="CHEBI:15440"/>
        <dbReference type="ChEBI" id="CHEBI:33019"/>
        <dbReference type="ChEBI" id="CHEBI:57783"/>
        <dbReference type="ChEBI" id="CHEBI:58349"/>
        <dbReference type="ChEBI" id="CHEBI:175763"/>
        <dbReference type="EC" id="2.5.1.21"/>
    </reaction>
    <physiologicalReaction direction="left-to-right" evidence="19">
        <dbReference type="Rhea" id="RHEA:32296"/>
    </physiologicalReaction>
</comment>
<evidence type="ECO:0000256" key="8">
    <source>
        <dbReference type="ARBA" id="ARBA00022692"/>
    </source>
</evidence>
<comment type="similarity">
    <text evidence="5 20">Belongs to the phytoene/squalene synthase family.</text>
</comment>
<dbReference type="KEGG" id="asau:88173952"/>
<keyword evidence="12 20" id="KW-1133">Transmembrane helix</keyword>
<evidence type="ECO:0000256" key="20">
    <source>
        <dbReference type="RuleBase" id="RU368088"/>
    </source>
</evidence>
<comment type="pathway">
    <text evidence="4 20">Terpene metabolism; lanosterol biosynthesis; lanosterol from farnesyl diphosphate: step 1/3.</text>
</comment>
<dbReference type="InterPro" id="IPR044844">
    <property type="entry name" value="Trans_IPPS_euk-type"/>
</dbReference>
<keyword evidence="16" id="KW-1207">Sterol metabolism</keyword>
<evidence type="ECO:0000256" key="14">
    <source>
        <dbReference type="ARBA" id="ARBA00023098"/>
    </source>
</evidence>
<evidence type="ECO:0000256" key="9">
    <source>
        <dbReference type="ARBA" id="ARBA00022824"/>
    </source>
</evidence>
<dbReference type="SFLD" id="SFLDS00005">
    <property type="entry name" value="Isoprenoid_Synthase_Type_I"/>
    <property type="match status" value="1"/>
</dbReference>
<keyword evidence="15 20" id="KW-0472">Membrane</keyword>
<dbReference type="NCBIfam" id="TIGR01559">
    <property type="entry name" value="squal_synth"/>
    <property type="match status" value="1"/>
</dbReference>
<feature type="transmembrane region" description="Helical" evidence="20">
    <location>
        <begin position="424"/>
        <end position="443"/>
    </location>
</feature>
<dbReference type="InterPro" id="IPR008949">
    <property type="entry name" value="Isoprenoid_synthase_dom_sf"/>
</dbReference>
<dbReference type="GO" id="GO:0005789">
    <property type="term" value="C:endoplasmic reticulum membrane"/>
    <property type="evidence" value="ECO:0007669"/>
    <property type="project" value="UniProtKB-SubCell"/>
</dbReference>
<dbReference type="SFLD" id="SFLDG01018">
    <property type="entry name" value="Squalene/Phytoene_Synthase_Lik"/>
    <property type="match status" value="1"/>
</dbReference>
<dbReference type="InterPro" id="IPR033904">
    <property type="entry name" value="Trans_IPPS_HH"/>
</dbReference>
<evidence type="ECO:0000256" key="5">
    <source>
        <dbReference type="ARBA" id="ARBA00006251"/>
    </source>
</evidence>
<evidence type="ECO:0000256" key="7">
    <source>
        <dbReference type="ARBA" id="ARBA00022679"/>
    </source>
</evidence>
<keyword evidence="13" id="KW-0756">Sterol biosynthesis</keyword>
<keyword evidence="6" id="KW-0444">Lipid biosynthesis</keyword>
<evidence type="ECO:0000313" key="21">
    <source>
        <dbReference type="EMBL" id="WPK25568.1"/>
    </source>
</evidence>
<keyword evidence="8 20" id="KW-0812">Transmembrane</keyword>
<evidence type="ECO:0000313" key="22">
    <source>
        <dbReference type="Proteomes" id="UP001338582"/>
    </source>
</evidence>
<keyword evidence="11" id="KW-0752">Steroid biosynthesis</keyword>
<evidence type="ECO:0000256" key="3">
    <source>
        <dbReference type="ARBA" id="ARBA00004389"/>
    </source>
</evidence>
<sequence>MGKLVEFLTHPTELMAAVHLKKFRVSPFPMDLSSASEDLRKCYEYLDLTSRSFAAVIKELHPELRDAIMLFYLVLRALDTVEDDMSIDPKIKVPVLREFHEKLNTKDWTFNGCSPTEKDRIVLENFPHLLAVYHTLKPEYQDIIKKNTKLMGNGMADYILDEQFNLNGVNTIDDYNLYCHYVAGIVGEGLTDLIDLAGFALFEEGVDKYQLANSMGNFLQKTNITRDFREDLQDGRSFYPKEIWSKYTDGLPKFLESSEGNAAGLACVNDMVLNALGEAIDVLTYLSLIREATSFNFCAIPQVMAIATLAEVYNNPEVLKRVVKIRKGTTCRLILESRTLPGVVSVFRRYVREINKKADVRDPNYLKMGIRLGEIEQFCEFMYPSKPLPKGAQRNAKPINRYIEERGSFDTKGLQLYAQETAKLRAVMFVVVAVITVTTVHLFL</sequence>
<comment type="catalytic activity">
    <reaction evidence="18">
        <text>2 (2E,6E)-farnesyl diphosphate + NADH + H(+) = squalene + 2 diphosphate + NAD(+)</text>
        <dbReference type="Rhea" id="RHEA:32299"/>
        <dbReference type="ChEBI" id="CHEBI:15378"/>
        <dbReference type="ChEBI" id="CHEBI:15440"/>
        <dbReference type="ChEBI" id="CHEBI:33019"/>
        <dbReference type="ChEBI" id="CHEBI:57540"/>
        <dbReference type="ChEBI" id="CHEBI:57945"/>
        <dbReference type="ChEBI" id="CHEBI:175763"/>
        <dbReference type="EC" id="2.5.1.21"/>
    </reaction>
    <physiologicalReaction direction="left-to-right" evidence="18">
        <dbReference type="Rhea" id="RHEA:32300"/>
    </physiologicalReaction>
</comment>
<dbReference type="GO" id="GO:0045338">
    <property type="term" value="P:farnesyl diphosphate metabolic process"/>
    <property type="evidence" value="ECO:0007669"/>
    <property type="project" value="InterPro"/>
</dbReference>
<organism evidence="21 22">
    <name type="scientific">Australozyma saopauloensis</name>
    <dbReference type="NCBI Taxonomy" id="291208"/>
    <lineage>
        <taxon>Eukaryota</taxon>
        <taxon>Fungi</taxon>
        <taxon>Dikarya</taxon>
        <taxon>Ascomycota</taxon>
        <taxon>Saccharomycotina</taxon>
        <taxon>Pichiomycetes</taxon>
        <taxon>Metschnikowiaceae</taxon>
        <taxon>Australozyma</taxon>
    </lineage>
</organism>
<dbReference type="GeneID" id="88173952"/>
<evidence type="ECO:0000256" key="2">
    <source>
        <dbReference type="ARBA" id="ARBA00004144"/>
    </source>
</evidence>
<keyword evidence="9" id="KW-0256">Endoplasmic reticulum</keyword>
<evidence type="ECO:0000256" key="6">
    <source>
        <dbReference type="ARBA" id="ARBA00022516"/>
    </source>
</evidence>
<dbReference type="GO" id="GO:0051996">
    <property type="term" value="F:squalene synthase [NAD(P)H] activity"/>
    <property type="evidence" value="ECO:0007669"/>
    <property type="project" value="UniProtKB-UniRule"/>
</dbReference>
<dbReference type="CDD" id="cd00683">
    <property type="entry name" value="Trans_IPPS_HH"/>
    <property type="match status" value="1"/>
</dbReference>
<evidence type="ECO:0000256" key="11">
    <source>
        <dbReference type="ARBA" id="ARBA00022955"/>
    </source>
</evidence>
<dbReference type="RefSeq" id="XP_062877950.1">
    <property type="nucleotide sequence ID" value="XM_063021880.1"/>
</dbReference>
<gene>
    <name evidence="21" type="ORF">PUMCH_002888</name>
</gene>
<accession>A0AAX4HAI1</accession>
<reference evidence="21 22" key="1">
    <citation type="submission" date="2023-10" db="EMBL/GenBank/DDBJ databases">
        <title>Draft Genome Sequence of Candida saopaulonensis from a very Premature Infant with Sepsis.</title>
        <authorList>
            <person name="Ning Y."/>
            <person name="Dai R."/>
            <person name="Xiao M."/>
            <person name="Xu Y."/>
            <person name="Yan Q."/>
            <person name="Zhang L."/>
        </authorList>
    </citation>
    <scope>NUCLEOTIDE SEQUENCE [LARGE SCALE GENOMIC DNA]</scope>
    <source>
        <strain evidence="21 22">19XY460</strain>
    </source>
</reference>
<dbReference type="PANTHER" id="PTHR11626:SF2">
    <property type="entry name" value="SQUALENE SYNTHASE"/>
    <property type="match status" value="1"/>
</dbReference>
<proteinExistence type="inferred from homology"/>
<dbReference type="EC" id="2.5.1.21" evidence="20"/>
<keyword evidence="17" id="KW-0753">Steroid metabolism</keyword>
<dbReference type="PROSITE" id="PS01044">
    <property type="entry name" value="SQUALEN_PHYTOEN_SYN_1"/>
    <property type="match status" value="1"/>
</dbReference>
<comment type="cofactor">
    <cofactor evidence="1 20">
        <name>Mg(2+)</name>
        <dbReference type="ChEBI" id="CHEBI:18420"/>
    </cofactor>
</comment>
<dbReference type="EMBL" id="CP138896">
    <property type="protein sequence ID" value="WPK25568.1"/>
    <property type="molecule type" value="Genomic_DNA"/>
</dbReference>
<comment type="function">
    <text evidence="20">Catalyzes the condensation of 2 farnesyl pyrophosphate (FPP) moieties to form squalene.</text>
</comment>
<dbReference type="AlphaFoldDB" id="A0AAX4HAI1"/>
<dbReference type="GO" id="GO:0055056">
    <property type="term" value="F:D-glucose transmembrane transporter activity"/>
    <property type="evidence" value="ECO:0007669"/>
    <property type="project" value="UniProtKB-UniRule"/>
</dbReference>
<dbReference type="InterPro" id="IPR002060">
    <property type="entry name" value="Squ/phyt_synthse"/>
</dbReference>
<evidence type="ECO:0000256" key="16">
    <source>
        <dbReference type="ARBA" id="ARBA00023166"/>
    </source>
</evidence>
<protein>
    <recommendedName>
        <fullName evidence="20">Squalene synthase</fullName>
        <shortName evidence="20">SQS</shortName>
        <shortName evidence="20">SS</shortName>
        <ecNumber evidence="20">2.5.1.21</ecNumber>
    </recommendedName>
</protein>
<name>A0AAX4HAI1_9ASCO</name>
<evidence type="ECO:0000256" key="17">
    <source>
        <dbReference type="ARBA" id="ARBA00023221"/>
    </source>
</evidence>
<evidence type="ECO:0000256" key="18">
    <source>
        <dbReference type="ARBA" id="ARBA00048854"/>
    </source>
</evidence>
<evidence type="ECO:0000256" key="4">
    <source>
        <dbReference type="ARBA" id="ARBA00005057"/>
    </source>
</evidence>
<keyword evidence="22" id="KW-1185">Reference proteome</keyword>
<dbReference type="InterPro" id="IPR019845">
    <property type="entry name" value="Squalene/phytoene_synthase_CS"/>
</dbReference>
<evidence type="ECO:0000256" key="1">
    <source>
        <dbReference type="ARBA" id="ARBA00001946"/>
    </source>
</evidence>
<evidence type="ECO:0000256" key="10">
    <source>
        <dbReference type="ARBA" id="ARBA00022848"/>
    </source>
</evidence>
<comment type="subcellular location">
    <subcellularLocation>
        <location evidence="3">Endoplasmic reticulum membrane</location>
        <topology evidence="3">Single-pass membrane protein</topology>
    </subcellularLocation>
    <subcellularLocation>
        <location evidence="2">Microsome</location>
    </subcellularLocation>
</comment>
<dbReference type="Proteomes" id="UP001338582">
    <property type="component" value="Chromosome 3"/>
</dbReference>